<evidence type="ECO:0000313" key="1">
    <source>
        <dbReference type="EMBL" id="KJE20019.1"/>
    </source>
</evidence>
<dbReference type="Proteomes" id="UP000032545">
    <property type="component" value="Unassembled WGS sequence"/>
</dbReference>
<evidence type="ECO:0000313" key="2">
    <source>
        <dbReference type="Proteomes" id="UP000032545"/>
    </source>
</evidence>
<dbReference type="PATRIC" id="fig|1502723.3.peg.6297"/>
<dbReference type="AlphaFoldDB" id="A0A0D8B7V4"/>
<protein>
    <recommendedName>
        <fullName evidence="3">Helix-turn-helix domain</fullName>
    </recommendedName>
</protein>
<organism evidence="1 2">
    <name type="scientific">Frankia torreyi</name>
    <dbReference type="NCBI Taxonomy" id="1856"/>
    <lineage>
        <taxon>Bacteria</taxon>
        <taxon>Bacillati</taxon>
        <taxon>Actinomycetota</taxon>
        <taxon>Actinomycetes</taxon>
        <taxon>Frankiales</taxon>
        <taxon>Frankiaceae</taxon>
        <taxon>Frankia</taxon>
    </lineage>
</organism>
<evidence type="ECO:0008006" key="3">
    <source>
        <dbReference type="Google" id="ProtNLM"/>
    </source>
</evidence>
<comment type="caution">
    <text evidence="1">The sequence shown here is derived from an EMBL/GenBank/DDBJ whole genome shotgun (WGS) entry which is preliminary data.</text>
</comment>
<dbReference type="RefSeq" id="WP_082122298.1">
    <property type="nucleotide sequence ID" value="NZ_JYFN01000074.1"/>
</dbReference>
<dbReference type="EMBL" id="JYFN01000074">
    <property type="protein sequence ID" value="KJE20019.1"/>
    <property type="molecule type" value="Genomic_DNA"/>
</dbReference>
<name>A0A0D8B7V4_9ACTN</name>
<sequence>MKEWTDADIRRLPAVIDLVTAGEILGIGRTQSYRLAKTGKFPVKIFQIGSRYKVPTSLIRRHLSIDEISGEGA</sequence>
<accession>A0A0D8B7V4</accession>
<proteinExistence type="predicted"/>
<reference evidence="2" key="1">
    <citation type="submission" date="2015-02" db="EMBL/GenBank/DDBJ databases">
        <title>Draft Genome of Frankia sp. CpI1-S.</title>
        <authorList>
            <person name="Oshone R.T."/>
            <person name="Ngom M."/>
            <person name="Ghodhbane-Gtari F."/>
            <person name="Gtari M."/>
            <person name="Morris K."/>
            <person name="Thomas K."/>
            <person name="Sen A."/>
            <person name="Tisa L.S."/>
        </authorList>
    </citation>
    <scope>NUCLEOTIDE SEQUENCE [LARGE SCALE GENOMIC DNA]</scope>
    <source>
        <strain evidence="2">CpI1-S</strain>
    </source>
</reference>
<reference evidence="1 2" key="2">
    <citation type="journal article" date="2016" name="Genome Announc.">
        <title>Permanent Draft Genome Sequences for Two Variants of Frankia sp. Strain CpI1, the First Frankia Strain Isolated from Root Nodules of Comptonia peregrina.</title>
        <authorList>
            <person name="Oshone R."/>
            <person name="Hurst S.G.IV."/>
            <person name="Abebe-Akele F."/>
            <person name="Simpson S."/>
            <person name="Morris K."/>
            <person name="Thomas W.K."/>
            <person name="Tisa L.S."/>
        </authorList>
    </citation>
    <scope>NUCLEOTIDE SEQUENCE [LARGE SCALE GENOMIC DNA]</scope>
    <source>
        <strain evidence="2">CpI1-S</strain>
    </source>
</reference>
<dbReference type="OrthoDB" id="3541350at2"/>
<gene>
    <name evidence="1" type="ORF">FF36_05682</name>
</gene>
<keyword evidence="2" id="KW-1185">Reference proteome</keyword>